<evidence type="ECO:0008006" key="3">
    <source>
        <dbReference type="Google" id="ProtNLM"/>
    </source>
</evidence>
<dbReference type="Proteomes" id="UP000799779">
    <property type="component" value="Unassembled WGS sequence"/>
</dbReference>
<accession>A0A6A5X261</accession>
<protein>
    <recommendedName>
        <fullName evidence="3">SprT-like domain-containing protein</fullName>
    </recommendedName>
</protein>
<evidence type="ECO:0000313" key="2">
    <source>
        <dbReference type="Proteomes" id="UP000799779"/>
    </source>
</evidence>
<organism evidence="1 2">
    <name type="scientific">Amniculicola lignicola CBS 123094</name>
    <dbReference type="NCBI Taxonomy" id="1392246"/>
    <lineage>
        <taxon>Eukaryota</taxon>
        <taxon>Fungi</taxon>
        <taxon>Dikarya</taxon>
        <taxon>Ascomycota</taxon>
        <taxon>Pezizomycotina</taxon>
        <taxon>Dothideomycetes</taxon>
        <taxon>Pleosporomycetidae</taxon>
        <taxon>Pleosporales</taxon>
        <taxon>Amniculicolaceae</taxon>
        <taxon>Amniculicola</taxon>
    </lineage>
</organism>
<dbReference type="OrthoDB" id="3796964at2759"/>
<reference evidence="1" key="1">
    <citation type="journal article" date="2020" name="Stud. Mycol.">
        <title>101 Dothideomycetes genomes: a test case for predicting lifestyles and emergence of pathogens.</title>
        <authorList>
            <person name="Haridas S."/>
            <person name="Albert R."/>
            <person name="Binder M."/>
            <person name="Bloem J."/>
            <person name="Labutti K."/>
            <person name="Salamov A."/>
            <person name="Andreopoulos B."/>
            <person name="Baker S."/>
            <person name="Barry K."/>
            <person name="Bills G."/>
            <person name="Bluhm B."/>
            <person name="Cannon C."/>
            <person name="Castanera R."/>
            <person name="Culley D."/>
            <person name="Daum C."/>
            <person name="Ezra D."/>
            <person name="Gonzalez J."/>
            <person name="Henrissat B."/>
            <person name="Kuo A."/>
            <person name="Liang C."/>
            <person name="Lipzen A."/>
            <person name="Lutzoni F."/>
            <person name="Magnuson J."/>
            <person name="Mondo S."/>
            <person name="Nolan M."/>
            <person name="Ohm R."/>
            <person name="Pangilinan J."/>
            <person name="Park H.-J."/>
            <person name="Ramirez L."/>
            <person name="Alfaro M."/>
            <person name="Sun H."/>
            <person name="Tritt A."/>
            <person name="Yoshinaga Y."/>
            <person name="Zwiers L.-H."/>
            <person name="Turgeon B."/>
            <person name="Goodwin S."/>
            <person name="Spatafora J."/>
            <person name="Crous P."/>
            <person name="Grigoriev I."/>
        </authorList>
    </citation>
    <scope>NUCLEOTIDE SEQUENCE</scope>
    <source>
        <strain evidence="1">CBS 123094</strain>
    </source>
</reference>
<proteinExistence type="predicted"/>
<keyword evidence="2" id="KW-1185">Reference proteome</keyword>
<dbReference type="EMBL" id="ML977559">
    <property type="protein sequence ID" value="KAF2006575.1"/>
    <property type="molecule type" value="Genomic_DNA"/>
</dbReference>
<evidence type="ECO:0000313" key="1">
    <source>
        <dbReference type="EMBL" id="KAF2006575.1"/>
    </source>
</evidence>
<dbReference type="AlphaFoldDB" id="A0A6A5X261"/>
<sequence>MVNTAINKGQDLGLAEQRLGTMIHELTHALIEQFACSDCGTYKENAASHGRAWQLLSRAIEKVASKLLLSEIGSRRFKGLMGDIELGFRVPSAHDVEIHDFGAGGEQVDGADG</sequence>
<name>A0A6A5X261_9PLEO</name>
<gene>
    <name evidence="1" type="ORF">P154DRAFT_529616</name>
</gene>